<sequence length="126" mass="14000">MSDITPPNYSTTVGQVRLLIPDTEQLDQGDSVEYIFSDAQIQAFLSLYTNDVKRAAAQAKLVLASSETLINKVIKSYDFSTDGAKLGAELRAQAKMLFDEADKDDFADTYDIFTIAPLHVKDSEWL</sequence>
<gene>
    <name evidence="1" type="ORF">UFOVP536_12</name>
</gene>
<name>A0A6J5MP97_9CAUD</name>
<protein>
    <submittedName>
        <fullName evidence="1">Uncharacterized protein</fullName>
    </submittedName>
</protein>
<evidence type="ECO:0000313" key="1">
    <source>
        <dbReference type="EMBL" id="CAB4148594.1"/>
    </source>
</evidence>
<reference evidence="1" key="1">
    <citation type="submission" date="2020-04" db="EMBL/GenBank/DDBJ databases">
        <authorList>
            <person name="Chiriac C."/>
            <person name="Salcher M."/>
            <person name="Ghai R."/>
            <person name="Kavagutti S V."/>
        </authorList>
    </citation>
    <scope>NUCLEOTIDE SEQUENCE</scope>
</reference>
<accession>A0A6J5MP97</accession>
<proteinExistence type="predicted"/>
<organism evidence="1">
    <name type="scientific">uncultured Caudovirales phage</name>
    <dbReference type="NCBI Taxonomy" id="2100421"/>
    <lineage>
        <taxon>Viruses</taxon>
        <taxon>Duplodnaviria</taxon>
        <taxon>Heunggongvirae</taxon>
        <taxon>Uroviricota</taxon>
        <taxon>Caudoviricetes</taxon>
        <taxon>Peduoviridae</taxon>
        <taxon>Maltschvirus</taxon>
        <taxon>Maltschvirus maltsch</taxon>
    </lineage>
</organism>
<dbReference type="EMBL" id="LR796499">
    <property type="protein sequence ID" value="CAB4148594.1"/>
    <property type="molecule type" value="Genomic_DNA"/>
</dbReference>